<evidence type="ECO:0000313" key="1">
    <source>
        <dbReference type="EMBL" id="OXM85037.1"/>
    </source>
</evidence>
<dbReference type="InterPro" id="IPR011748">
    <property type="entry name" value="Unchr_phage_tail-like"/>
</dbReference>
<dbReference type="AlphaFoldDB" id="A0A229UNH3"/>
<accession>A0A229UNH3</accession>
<dbReference type="OrthoDB" id="370073at2"/>
<dbReference type="RefSeq" id="WP_094016190.1">
    <property type="nucleotide sequence ID" value="NZ_NMQW01000024.1"/>
</dbReference>
<dbReference type="InterPro" id="IPR011042">
    <property type="entry name" value="6-blade_b-propeller_TolB-like"/>
</dbReference>
<dbReference type="Gene3D" id="2.120.10.30">
    <property type="entry name" value="TolB, C-terminal domain"/>
    <property type="match status" value="1"/>
</dbReference>
<proteinExistence type="predicted"/>
<dbReference type="NCBIfam" id="TIGR02242">
    <property type="entry name" value="tail_TIGR02242"/>
    <property type="match status" value="1"/>
</dbReference>
<keyword evidence="2" id="KW-1185">Reference proteome</keyword>
<reference evidence="1 2" key="1">
    <citation type="submission" date="2017-07" db="EMBL/GenBank/DDBJ databases">
        <title>Genome sequencing and assembly of Paenibacillus rigui.</title>
        <authorList>
            <person name="Mayilraj S."/>
        </authorList>
    </citation>
    <scope>NUCLEOTIDE SEQUENCE [LARGE SCALE GENOMIC DNA]</scope>
    <source>
        <strain evidence="1 2">JCM 16352</strain>
    </source>
</reference>
<evidence type="ECO:0000313" key="2">
    <source>
        <dbReference type="Proteomes" id="UP000215509"/>
    </source>
</evidence>
<dbReference type="SUPFAM" id="SSF101898">
    <property type="entry name" value="NHL repeat"/>
    <property type="match status" value="1"/>
</dbReference>
<comment type="caution">
    <text evidence="1">The sequence shown here is derived from an EMBL/GenBank/DDBJ whole genome shotgun (WGS) entry which is preliminary data.</text>
</comment>
<organism evidence="1 2">
    <name type="scientific">Paenibacillus rigui</name>
    <dbReference type="NCBI Taxonomy" id="554312"/>
    <lineage>
        <taxon>Bacteria</taxon>
        <taxon>Bacillati</taxon>
        <taxon>Bacillota</taxon>
        <taxon>Bacilli</taxon>
        <taxon>Bacillales</taxon>
        <taxon>Paenibacillaceae</taxon>
        <taxon>Paenibacillus</taxon>
    </lineage>
</organism>
<dbReference type="InterPro" id="IPR006521">
    <property type="entry name" value="Tail_protein_I"/>
</dbReference>
<gene>
    <name evidence="1" type="ORF">CF651_17625</name>
</gene>
<dbReference type="Proteomes" id="UP000215509">
    <property type="component" value="Unassembled WGS sequence"/>
</dbReference>
<dbReference type="Pfam" id="PF09684">
    <property type="entry name" value="Tail_P2_I"/>
    <property type="match status" value="1"/>
</dbReference>
<evidence type="ECO:0008006" key="3">
    <source>
        <dbReference type="Google" id="ProtNLM"/>
    </source>
</evidence>
<name>A0A229UNH3_9BACL</name>
<sequence>MAEPMKFFSLNKQLDWEQGTAANLLVEDQGLSITRKPRYGVYRTVTLDEMDGIAAIADMAVSFGGRLYLLDEHANLWIYDVESRHKEALFRTGHELFTSQAMLAAGADMLFIADAAGERTLASVSASNGQLLWSAREWNGLTLYPLAIAADGKQHVYTVVPLEIMVGVNGNLEVPEEGKIAVLQWKAGEVTQVFEHDVLRLDAAVQLGRLAGRYFIAADPDGGVAVLDAERKSVACFQADGTLRTLFSVSSSGRCSGLSIDTNHHLFVGESGIGAAGAEDRYILQFGEKGMFHTRVLGFRGRVDKLLHDTQGHMIVLNREAGMIRMLELQERTGLWSESGMPEGVYLSPELDTTESETAWHKIWLDADLPEETQIRISYFTSEEKFGWINGQYIDYSAYLGSPHIPLREKLQATEAIWSEPIVNPKDALLMNAKGRYLWFKIHLIGSEKNTPLIRKLRVYFPRTSLISYLPPLYQEDENSFLERFLSLFGTFFDDMEETIDKVSTYFDPDAVSGDYLKWLGGWLAVSKEDVWEESKLRQLIKQAPELYKLRGTRAGLQRMLHLYTGVDPLVVEYFQIQQMQESSGLWQLFTQLYGDNPYTFCVMLPPETIRTDQQRLMIERIIDDQKPAYTEGRLIELQPWMYADMHTYLGINTYLSEPTLLMLDERSSMPYNTILIDVDMDKRMDQHTRLGLDSELE</sequence>
<protein>
    <recommendedName>
        <fullName evidence="3">Phage tail protein</fullName>
    </recommendedName>
</protein>
<dbReference type="EMBL" id="NMQW01000024">
    <property type="protein sequence ID" value="OXM85037.1"/>
    <property type="molecule type" value="Genomic_DNA"/>
</dbReference>